<dbReference type="OrthoDB" id="10062343at2759"/>
<evidence type="ECO:0000313" key="2">
    <source>
        <dbReference type="EMBL" id="GFQ85053.1"/>
    </source>
</evidence>
<evidence type="ECO:0000256" key="1">
    <source>
        <dbReference type="SAM" id="MobiDB-lite"/>
    </source>
</evidence>
<dbReference type="Proteomes" id="UP000887116">
    <property type="component" value="Unassembled WGS sequence"/>
</dbReference>
<protein>
    <submittedName>
        <fullName evidence="2">Uncharacterized protein</fullName>
    </submittedName>
</protein>
<name>A0A8X6KWL5_TRICU</name>
<sequence>MPPRKLTDEGEKQIHDFYNRDDISRQTPNIKDNKTVKSHVGVKLRIQKRTMIKNIREAFEIFKETNPETFKVIGLQWRFGTSYKLQKEIPYTPVSAPSVSNQSKSFMPIKKRLRVSDVYNYSDSDSDNESMNEESPPKFHQASKSPAEACRKTVRLMVLSVPLS</sequence>
<dbReference type="AlphaFoldDB" id="A0A8X6KWL5"/>
<dbReference type="EMBL" id="BMAO01032837">
    <property type="protein sequence ID" value="GFQ85053.1"/>
    <property type="molecule type" value="Genomic_DNA"/>
</dbReference>
<keyword evidence="3" id="KW-1185">Reference proteome</keyword>
<proteinExistence type="predicted"/>
<gene>
    <name evidence="2" type="ORF">TNCT_217721</name>
</gene>
<reference evidence="2" key="1">
    <citation type="submission" date="2020-07" db="EMBL/GenBank/DDBJ databases">
        <title>Multicomponent nature underlies the extraordinary mechanical properties of spider dragline silk.</title>
        <authorList>
            <person name="Kono N."/>
            <person name="Nakamura H."/>
            <person name="Mori M."/>
            <person name="Yoshida Y."/>
            <person name="Ohtoshi R."/>
            <person name="Malay A.D."/>
            <person name="Moran D.A.P."/>
            <person name="Tomita M."/>
            <person name="Numata K."/>
            <person name="Arakawa K."/>
        </authorList>
    </citation>
    <scope>NUCLEOTIDE SEQUENCE</scope>
</reference>
<accession>A0A8X6KWL5</accession>
<evidence type="ECO:0000313" key="3">
    <source>
        <dbReference type="Proteomes" id="UP000887116"/>
    </source>
</evidence>
<feature type="region of interest" description="Disordered" evidence="1">
    <location>
        <begin position="121"/>
        <end position="146"/>
    </location>
</feature>
<organism evidence="2 3">
    <name type="scientific">Trichonephila clavata</name>
    <name type="common">Joro spider</name>
    <name type="synonym">Nephila clavata</name>
    <dbReference type="NCBI Taxonomy" id="2740835"/>
    <lineage>
        <taxon>Eukaryota</taxon>
        <taxon>Metazoa</taxon>
        <taxon>Ecdysozoa</taxon>
        <taxon>Arthropoda</taxon>
        <taxon>Chelicerata</taxon>
        <taxon>Arachnida</taxon>
        <taxon>Araneae</taxon>
        <taxon>Araneomorphae</taxon>
        <taxon>Entelegynae</taxon>
        <taxon>Araneoidea</taxon>
        <taxon>Nephilidae</taxon>
        <taxon>Trichonephila</taxon>
    </lineage>
</organism>
<comment type="caution">
    <text evidence="2">The sequence shown here is derived from an EMBL/GenBank/DDBJ whole genome shotgun (WGS) entry which is preliminary data.</text>
</comment>